<protein>
    <submittedName>
        <fullName evidence="5">All-trans retinoic acid-induced differentiation factor</fullName>
    </submittedName>
</protein>
<dbReference type="PANTHER" id="PTHR15926:SF1">
    <property type="entry name" value="ALL-TRANS RETINOIC ACID-INDUCED DIFFERENTIATION FACTOR"/>
    <property type="match status" value="1"/>
</dbReference>
<dbReference type="Proteomes" id="UP001054837">
    <property type="component" value="Unassembled WGS sequence"/>
</dbReference>
<proteinExistence type="predicted"/>
<dbReference type="AlphaFoldDB" id="A0AAV4V3D5"/>
<dbReference type="InterPro" id="IPR000742">
    <property type="entry name" value="EGF"/>
</dbReference>
<feature type="chain" id="PRO_5043484125" evidence="3">
    <location>
        <begin position="19"/>
        <end position="219"/>
    </location>
</feature>
<keyword evidence="2" id="KW-0812">Transmembrane</keyword>
<evidence type="ECO:0000256" key="1">
    <source>
        <dbReference type="PROSITE-ProRule" id="PRU00076"/>
    </source>
</evidence>
<evidence type="ECO:0000256" key="2">
    <source>
        <dbReference type="SAM" id="Phobius"/>
    </source>
</evidence>
<name>A0AAV4V3D5_9ARAC</name>
<evidence type="ECO:0000259" key="4">
    <source>
        <dbReference type="PROSITE" id="PS50026"/>
    </source>
</evidence>
<keyword evidence="1" id="KW-1015">Disulfide bond</keyword>
<dbReference type="PROSITE" id="PS00022">
    <property type="entry name" value="EGF_1"/>
    <property type="match status" value="1"/>
</dbReference>
<feature type="transmembrane region" description="Helical" evidence="2">
    <location>
        <begin position="188"/>
        <end position="209"/>
    </location>
</feature>
<comment type="caution">
    <text evidence="5">The sequence shown here is derived from an EMBL/GenBank/DDBJ whole genome shotgun (WGS) entry which is preliminary data.</text>
</comment>
<dbReference type="PROSITE" id="PS01186">
    <property type="entry name" value="EGF_2"/>
    <property type="match status" value="1"/>
</dbReference>
<keyword evidence="2" id="KW-1133">Transmembrane helix</keyword>
<dbReference type="PROSITE" id="PS50026">
    <property type="entry name" value="EGF_3"/>
    <property type="match status" value="1"/>
</dbReference>
<dbReference type="EMBL" id="BPLQ01012348">
    <property type="protein sequence ID" value="GIY64632.1"/>
    <property type="molecule type" value="Genomic_DNA"/>
</dbReference>
<feature type="disulfide bond" evidence="1">
    <location>
        <begin position="171"/>
        <end position="180"/>
    </location>
</feature>
<accession>A0AAV4V3D5</accession>
<organism evidence="5 6">
    <name type="scientific">Caerostris darwini</name>
    <dbReference type="NCBI Taxonomy" id="1538125"/>
    <lineage>
        <taxon>Eukaryota</taxon>
        <taxon>Metazoa</taxon>
        <taxon>Ecdysozoa</taxon>
        <taxon>Arthropoda</taxon>
        <taxon>Chelicerata</taxon>
        <taxon>Arachnida</taxon>
        <taxon>Araneae</taxon>
        <taxon>Araneomorphae</taxon>
        <taxon>Entelegynae</taxon>
        <taxon>Araneoidea</taxon>
        <taxon>Araneidae</taxon>
        <taxon>Caerostris</taxon>
    </lineage>
</organism>
<comment type="caution">
    <text evidence="1">Lacks conserved residue(s) required for the propagation of feature annotation.</text>
</comment>
<feature type="signal peptide" evidence="3">
    <location>
        <begin position="1"/>
        <end position="18"/>
    </location>
</feature>
<dbReference type="PANTHER" id="PTHR15926">
    <property type="entry name" value="ALL-TRANS RETINOIC ACID-INDUCED DIFFERENTIATION FACTOR"/>
    <property type="match status" value="1"/>
</dbReference>
<dbReference type="InterPro" id="IPR042350">
    <property type="entry name" value="ATRAID"/>
</dbReference>
<keyword evidence="3" id="KW-0732">Signal</keyword>
<keyword evidence="6" id="KW-1185">Reference proteome</keyword>
<evidence type="ECO:0000313" key="5">
    <source>
        <dbReference type="EMBL" id="GIY64632.1"/>
    </source>
</evidence>
<feature type="domain" description="EGF-like" evidence="4">
    <location>
        <begin position="140"/>
        <end position="181"/>
    </location>
</feature>
<gene>
    <name evidence="5" type="primary">Atraid</name>
    <name evidence="5" type="ORF">CDAR_90591</name>
</gene>
<keyword evidence="2" id="KW-0472">Membrane</keyword>
<sequence>MFIVLLTLLPLFIPSVSAQEDCPINYGCNNTNIPNSEVEIYCGKHDTNMTGRCCIFKNTIIGLDLRYCDVKILNISQPAFSQIEILDLRDNEYEKVTTHEFINLLKLNFLYLPQHIPCPGGHFSWNITNKDHNMTSCIEQLNPCLSLNISCGDAKNAECHHLGPGTAKCICSPGYFGYKCLNNGGFPVDIFTCSVIVPTIVLSVALWFIQGRDAYRKQS</sequence>
<evidence type="ECO:0000313" key="6">
    <source>
        <dbReference type="Proteomes" id="UP001054837"/>
    </source>
</evidence>
<reference evidence="5 6" key="1">
    <citation type="submission" date="2021-06" db="EMBL/GenBank/DDBJ databases">
        <title>Caerostris darwini draft genome.</title>
        <authorList>
            <person name="Kono N."/>
            <person name="Arakawa K."/>
        </authorList>
    </citation>
    <scope>NUCLEOTIDE SEQUENCE [LARGE SCALE GENOMIC DNA]</scope>
</reference>
<keyword evidence="1" id="KW-0245">EGF-like domain</keyword>
<evidence type="ECO:0000256" key="3">
    <source>
        <dbReference type="SAM" id="SignalP"/>
    </source>
</evidence>